<dbReference type="PANTHER" id="PTHR45947">
    <property type="entry name" value="SULFOQUINOVOSYL TRANSFERASE SQD2"/>
    <property type="match status" value="1"/>
</dbReference>
<gene>
    <name evidence="2" type="primary">lpcC</name>
    <name evidence="2" type="ORF">FRZ61_20230</name>
</gene>
<dbReference type="RefSeq" id="WP_225309201.1">
    <property type="nucleotide sequence ID" value="NZ_CP042582.1"/>
</dbReference>
<dbReference type="GO" id="GO:0016757">
    <property type="term" value="F:glycosyltransferase activity"/>
    <property type="evidence" value="ECO:0007669"/>
    <property type="project" value="InterPro"/>
</dbReference>
<dbReference type="Proteomes" id="UP000325797">
    <property type="component" value="Chromosome"/>
</dbReference>
<proteinExistence type="predicted"/>
<name>A0A5J6MY81_9PROT</name>
<dbReference type="InterPro" id="IPR001296">
    <property type="entry name" value="Glyco_trans_1"/>
</dbReference>
<accession>A0A5J6MY81</accession>
<dbReference type="SUPFAM" id="SSF53756">
    <property type="entry name" value="UDP-Glycosyltransferase/glycogen phosphorylase"/>
    <property type="match status" value="1"/>
</dbReference>
<protein>
    <submittedName>
        <fullName evidence="2">LPS biosynthesis protein</fullName>
    </submittedName>
</protein>
<evidence type="ECO:0000259" key="1">
    <source>
        <dbReference type="Pfam" id="PF00534"/>
    </source>
</evidence>
<dbReference type="AlphaFoldDB" id="A0A5J6MY81"/>
<evidence type="ECO:0000313" key="3">
    <source>
        <dbReference type="Proteomes" id="UP000325797"/>
    </source>
</evidence>
<reference evidence="2 3" key="1">
    <citation type="submission" date="2019-08" db="EMBL/GenBank/DDBJ databases">
        <title>Hyperibacter terrae gen. nov., sp. nov. and Hyperibacter viscosus sp. nov., two new members in the family Rhodospirillaceae isolated from the rhizosphere of Hypericum perforatum.</title>
        <authorList>
            <person name="Noviana Z."/>
        </authorList>
    </citation>
    <scope>NUCLEOTIDE SEQUENCE [LARGE SCALE GENOMIC DNA]</scope>
    <source>
        <strain evidence="2 3">R5959</strain>
    </source>
</reference>
<dbReference type="Gene3D" id="3.40.50.2000">
    <property type="entry name" value="Glycogen Phosphorylase B"/>
    <property type="match status" value="1"/>
</dbReference>
<feature type="domain" description="Glycosyl transferase family 1" evidence="1">
    <location>
        <begin position="181"/>
        <end position="334"/>
    </location>
</feature>
<dbReference type="EMBL" id="CP042582">
    <property type="protein sequence ID" value="QEX22094.1"/>
    <property type="molecule type" value="Genomic_DNA"/>
</dbReference>
<dbReference type="KEGG" id="hadh:FRZ61_20230"/>
<dbReference type="Pfam" id="PF00534">
    <property type="entry name" value="Glycos_transf_1"/>
    <property type="match status" value="1"/>
</dbReference>
<sequence>MSSEAANPHFGSARAAVSDPELIVTNLHRNYTGVSTTIGVLLPLQADRHRLWLVGKPLPDFRSAHSLLAALAASRRPPAGRPFRIWHVRRNVELQVAWLARDLLRLPIRIVFTSVAQHVHSFWPRFLIAQADAVIATSKRAASLRPNVAGIVPHGVDTRFFRPPADRAQEWAETRLPGRYGIGILGRVRRGKGTDLFVEAMLRLLPRFPDFTAVIVGPCKIRDRAFKAGLVARIEAAGLSSRIRFLGEVEWAEIPAWYRRLSIVVAAARYEPYGVTILEAMASGAAVVATRTGNYEAMIEEDRNGFLAEPGDADSLTAALEKVMSQPDRLPAMSAVSRQRATTLFPLEGEADGISKVYETLWQGKDLRPAASGP</sequence>
<dbReference type="PANTHER" id="PTHR45947:SF3">
    <property type="entry name" value="SULFOQUINOVOSYL TRANSFERASE SQD2"/>
    <property type="match status" value="1"/>
</dbReference>
<organism evidence="2 3">
    <name type="scientific">Hypericibacter adhaerens</name>
    <dbReference type="NCBI Taxonomy" id="2602016"/>
    <lineage>
        <taxon>Bacteria</taxon>
        <taxon>Pseudomonadati</taxon>
        <taxon>Pseudomonadota</taxon>
        <taxon>Alphaproteobacteria</taxon>
        <taxon>Rhodospirillales</taxon>
        <taxon>Dongiaceae</taxon>
        <taxon>Hypericibacter</taxon>
    </lineage>
</organism>
<dbReference type="InterPro" id="IPR050194">
    <property type="entry name" value="Glycosyltransferase_grp1"/>
</dbReference>
<evidence type="ECO:0000313" key="2">
    <source>
        <dbReference type="EMBL" id="QEX22094.1"/>
    </source>
</evidence>
<keyword evidence="3" id="KW-1185">Reference proteome</keyword>
<dbReference type="CDD" id="cd03801">
    <property type="entry name" value="GT4_PimA-like"/>
    <property type="match status" value="1"/>
</dbReference>